<dbReference type="EMBL" id="GL882892">
    <property type="protein sequence ID" value="EGF77376.1"/>
    <property type="molecule type" value="Genomic_DNA"/>
</dbReference>
<protein>
    <submittedName>
        <fullName evidence="1">Uncharacterized protein</fullName>
    </submittedName>
</protein>
<dbReference type="InParanoid" id="F4PBS9"/>
<dbReference type="GeneID" id="18244417"/>
<dbReference type="Proteomes" id="UP000007241">
    <property type="component" value="Unassembled WGS sequence"/>
</dbReference>
<sequence>MDANKAVSISESLHKTRGILDECVRDFEIHEQRSANAFDRYVVASSRLMTRSLNDYAPDLELRLRDAFLNAVGVVEYTPSDRRGIVVLGTWKVCEGVHTTLMISEPSIVTSSWHLTDVLPSAVQTYIDQLCTVSHSTHARDMVSVTEYDGQTVVRGRYASIVVGMMQAKGYPIDNCRCVLIHYREYSLVGMVSYNGSTHYYTPSIQSQRILNSKKDPADYTTIGNDMLSVYAFSRDNTTVRVSSNDGVRVETGKNGNVGMSHNGILRYSAAPNYVYAAHARFYRMIMNTMNDKRTCANSLTVVA</sequence>
<dbReference type="HOGENOM" id="CLU_915222_0_0_1"/>
<proteinExistence type="predicted"/>
<dbReference type="RefSeq" id="XP_006682057.1">
    <property type="nucleotide sequence ID" value="XM_006681994.1"/>
</dbReference>
<name>F4PBS9_BATDJ</name>
<reference evidence="1 2" key="1">
    <citation type="submission" date="2009-12" db="EMBL/GenBank/DDBJ databases">
        <title>The draft genome of Batrachochytrium dendrobatidis.</title>
        <authorList>
            <consortium name="US DOE Joint Genome Institute (JGI-PGF)"/>
            <person name="Kuo A."/>
            <person name="Salamov A."/>
            <person name="Schmutz J."/>
            <person name="Lucas S."/>
            <person name="Pitluck S."/>
            <person name="Rosenblum E."/>
            <person name="Stajich J."/>
            <person name="Eisen M."/>
            <person name="Grigoriev I.V."/>
        </authorList>
    </citation>
    <scope>NUCLEOTIDE SEQUENCE [LARGE SCALE GENOMIC DNA]</scope>
    <source>
        <strain evidence="2">JAM81 / FGSC 10211</strain>
    </source>
</reference>
<keyword evidence="2" id="KW-1185">Reference proteome</keyword>
<evidence type="ECO:0000313" key="2">
    <source>
        <dbReference type="Proteomes" id="UP000007241"/>
    </source>
</evidence>
<evidence type="ECO:0000313" key="1">
    <source>
        <dbReference type="EMBL" id="EGF77376.1"/>
    </source>
</evidence>
<accession>F4PBS9</accession>
<organism evidence="1 2">
    <name type="scientific">Batrachochytrium dendrobatidis (strain JAM81 / FGSC 10211)</name>
    <name type="common">Frog chytrid fungus</name>
    <dbReference type="NCBI Taxonomy" id="684364"/>
    <lineage>
        <taxon>Eukaryota</taxon>
        <taxon>Fungi</taxon>
        <taxon>Fungi incertae sedis</taxon>
        <taxon>Chytridiomycota</taxon>
        <taxon>Chytridiomycota incertae sedis</taxon>
        <taxon>Chytridiomycetes</taxon>
        <taxon>Rhizophydiales</taxon>
        <taxon>Rhizophydiales incertae sedis</taxon>
        <taxon>Batrachochytrium</taxon>
    </lineage>
</organism>
<gene>
    <name evidence="1" type="ORF">BATDEDRAFT_91861</name>
</gene>
<dbReference type="AlphaFoldDB" id="F4PBS9"/>